<organism evidence="1 2">
    <name type="scientific">Methylotuvimicrobium alcaliphilum (strain DSM 19304 / NCIMB 14124 / VKM B-2133 / 20Z)</name>
    <name type="common">Methylomicrobium alcaliphilum</name>
    <dbReference type="NCBI Taxonomy" id="1091494"/>
    <lineage>
        <taxon>Bacteria</taxon>
        <taxon>Pseudomonadati</taxon>
        <taxon>Pseudomonadota</taxon>
        <taxon>Gammaproteobacteria</taxon>
        <taxon>Methylococcales</taxon>
        <taxon>Methylococcaceae</taxon>
        <taxon>Methylotuvimicrobium</taxon>
    </lineage>
</organism>
<dbReference type="KEGG" id="mah:MEALZ_2716"/>
<reference evidence="2" key="1">
    <citation type="journal article" date="2012" name="J. Bacteriol.">
        <title>Genome sequence of the haloalkaliphilic methanotrophic bacterium Methylomicrobium alcaliphilum 20Z.</title>
        <authorList>
            <person name="Vuilleumier S."/>
            <person name="Khmelenina V.N."/>
            <person name="Bringel F."/>
            <person name="Reshetnikov A.S."/>
            <person name="Lajus A."/>
            <person name="Mangenot S."/>
            <person name="Rouy Z."/>
            <person name="Op den Camp H.J."/>
            <person name="Jetten M.S."/>
            <person name="Dispirito A.A."/>
            <person name="Dunfield P."/>
            <person name="Klotz M.G."/>
            <person name="Semrau J.D."/>
            <person name="Stein L.Y."/>
            <person name="Barbe V."/>
            <person name="Medigue C."/>
            <person name="Trotsenko Y.A."/>
            <person name="Kalyuzhnaya M.G."/>
        </authorList>
    </citation>
    <scope>NUCLEOTIDE SEQUENCE [LARGE SCALE GENOMIC DNA]</scope>
    <source>
        <strain evidence="2">DSM 19304 / NCIMB 14124 / VKM B-2133 / 20Z</strain>
    </source>
</reference>
<protein>
    <submittedName>
        <fullName evidence="1">Uncharacterized protein</fullName>
    </submittedName>
</protein>
<proteinExistence type="predicted"/>
<evidence type="ECO:0000313" key="1">
    <source>
        <dbReference type="EMBL" id="CCE24390.1"/>
    </source>
</evidence>
<evidence type="ECO:0000313" key="2">
    <source>
        <dbReference type="Proteomes" id="UP000008315"/>
    </source>
</evidence>
<sequence length="86" mass="9118">MVLVALMSAQIVQVAVGNAGQSLETRNTKDRVHPFAKFAGGWARQRIVEGVGFGQQTDVRVGVKLPERLGRSAAAIFDAACLGLLP</sequence>
<dbReference type="Proteomes" id="UP000008315">
    <property type="component" value="Chromosome"/>
</dbReference>
<name>G4SYU3_META2</name>
<keyword evidence="2" id="KW-1185">Reference proteome</keyword>
<gene>
    <name evidence="1" type="ordered locus">MEALZ_2716</name>
</gene>
<accession>G4SYU3</accession>
<dbReference type="AlphaFoldDB" id="G4SYU3"/>
<dbReference type="EMBL" id="FO082060">
    <property type="protein sequence ID" value="CCE24390.1"/>
    <property type="molecule type" value="Genomic_DNA"/>
</dbReference>
<dbReference type="HOGENOM" id="CLU_2494285_0_0_6"/>
<dbReference type="PATRIC" id="fig|271065.3.peg.2789"/>